<name>D4BEE9_9ENTR</name>
<gene>
    <name evidence="1" type="ORF">CIT292_08882</name>
</gene>
<dbReference type="HOGENOM" id="CLU_3197848_0_0_6"/>
<reference evidence="1 2" key="1">
    <citation type="submission" date="2010-02" db="EMBL/GenBank/DDBJ databases">
        <authorList>
            <person name="Weinstock G."/>
            <person name="Sodergren E."/>
            <person name="Clifton S."/>
            <person name="Fulton L."/>
            <person name="Fulton B."/>
            <person name="Courtney L."/>
            <person name="Fronick C."/>
            <person name="Harrison M."/>
            <person name="Strong C."/>
            <person name="Farmer C."/>
            <person name="Delahaunty K."/>
            <person name="Markovic C."/>
            <person name="Hall O."/>
            <person name="Minx P."/>
            <person name="Tomlinson C."/>
            <person name="Mitreva M."/>
            <person name="Nelson J."/>
            <person name="Hou S."/>
            <person name="Wollam A."/>
            <person name="Pepin K.H."/>
            <person name="Johnson M."/>
            <person name="Bhonagiri V."/>
            <person name="Zhang X."/>
            <person name="Suruliraj S."/>
            <person name="Warren W."/>
            <person name="Chinwalla A."/>
            <person name="Mardis E.R."/>
            <person name="Wilson R.K."/>
        </authorList>
    </citation>
    <scope>NUCLEOTIDE SEQUENCE [LARGE SCALE GENOMIC DNA]</scope>
    <source>
        <strain evidence="1 2">ATCC 29220</strain>
    </source>
</reference>
<proteinExistence type="predicted"/>
<dbReference type="Proteomes" id="UP000003880">
    <property type="component" value="Unassembled WGS sequence"/>
</dbReference>
<dbReference type="EMBL" id="ABWL02000013">
    <property type="protein sequence ID" value="EFE07699.1"/>
    <property type="molecule type" value="Genomic_DNA"/>
</dbReference>
<protein>
    <submittedName>
        <fullName evidence="1">Uncharacterized protein</fullName>
    </submittedName>
</protein>
<organism evidence="1 2">
    <name type="scientific">Citrobacter youngae ATCC 29220</name>
    <dbReference type="NCBI Taxonomy" id="500640"/>
    <lineage>
        <taxon>Bacteria</taxon>
        <taxon>Pseudomonadati</taxon>
        <taxon>Pseudomonadota</taxon>
        <taxon>Gammaproteobacteria</taxon>
        <taxon>Enterobacterales</taxon>
        <taxon>Enterobacteriaceae</taxon>
        <taxon>Citrobacter</taxon>
        <taxon>Citrobacter freundii complex</taxon>
    </lineage>
</organism>
<accession>D4BEE9</accession>
<comment type="caution">
    <text evidence="1">The sequence shown here is derived from an EMBL/GenBank/DDBJ whole genome shotgun (WGS) entry which is preliminary data.</text>
</comment>
<evidence type="ECO:0000313" key="2">
    <source>
        <dbReference type="Proteomes" id="UP000003880"/>
    </source>
</evidence>
<evidence type="ECO:0000313" key="1">
    <source>
        <dbReference type="EMBL" id="EFE07699.1"/>
    </source>
</evidence>
<dbReference type="AlphaFoldDB" id="D4BEE9"/>
<sequence length="45" mass="5260">MGECILLLRCARLDEQKIDIQRNYKSDRARIIKPCFNLNGSTFLC</sequence>